<dbReference type="InterPro" id="IPR001789">
    <property type="entry name" value="Sig_transdc_resp-reg_receiver"/>
</dbReference>
<keyword evidence="2" id="KW-0902">Two-component regulatory system</keyword>
<dbReference type="CDD" id="cd17574">
    <property type="entry name" value="REC_OmpR"/>
    <property type="match status" value="1"/>
</dbReference>
<proteinExistence type="predicted"/>
<dbReference type="PROSITE" id="PS50110">
    <property type="entry name" value="RESPONSE_REGULATORY"/>
    <property type="match status" value="1"/>
</dbReference>
<dbReference type="GO" id="GO:0006355">
    <property type="term" value="P:regulation of DNA-templated transcription"/>
    <property type="evidence" value="ECO:0007669"/>
    <property type="project" value="InterPro"/>
</dbReference>
<sequence>MANILVIDDEQDILSIIKIGLEKDNHTIKILTDPTQFDIKNIKFYDIILLDIMMPVFNGYEILKTYRKLTDSPIIFLTAKTMESDILYGLSLGADDYLTKPFRISELRARIHAHLRREQREHTATLNLGTFRFNLSQKILYYREFPIDLTKSEYEICEFLARNHGQVFTKDQIYEAIFGYDVKGDSQSISTHVKNIRSKFNHSEKIPLDTHWGIGYLWK</sequence>
<dbReference type="AlphaFoldDB" id="A0A2Z5Y0A9"/>
<feature type="modified residue" description="4-aspartylphosphate" evidence="6">
    <location>
        <position position="51"/>
    </location>
</feature>
<dbReference type="PANTHER" id="PTHR48111:SF2">
    <property type="entry name" value="RESPONSE REGULATOR SAER"/>
    <property type="match status" value="1"/>
</dbReference>
<dbReference type="InterPro" id="IPR001867">
    <property type="entry name" value="OmpR/PhoB-type_DNA-bd"/>
</dbReference>
<dbReference type="Pfam" id="PF00486">
    <property type="entry name" value="Trans_reg_C"/>
    <property type="match status" value="1"/>
</dbReference>
<evidence type="ECO:0000256" key="5">
    <source>
        <dbReference type="ARBA" id="ARBA00023163"/>
    </source>
</evidence>
<evidence type="ECO:0000256" key="3">
    <source>
        <dbReference type="ARBA" id="ARBA00023015"/>
    </source>
</evidence>
<evidence type="ECO:0000256" key="4">
    <source>
        <dbReference type="ARBA" id="ARBA00023125"/>
    </source>
</evidence>
<feature type="DNA-binding region" description="OmpR/PhoB-type" evidence="7">
    <location>
        <begin position="123"/>
        <end position="219"/>
    </location>
</feature>
<name>A0A2Z5Y0A9_9ENTE</name>
<dbReference type="Gene3D" id="3.40.50.2300">
    <property type="match status" value="1"/>
</dbReference>
<dbReference type="Gene3D" id="1.10.10.10">
    <property type="entry name" value="Winged helix-like DNA-binding domain superfamily/Winged helix DNA-binding domain"/>
    <property type="match status" value="1"/>
</dbReference>
<feature type="domain" description="OmpR/PhoB-type" evidence="9">
    <location>
        <begin position="123"/>
        <end position="219"/>
    </location>
</feature>
<evidence type="ECO:0000256" key="6">
    <source>
        <dbReference type="PROSITE-ProRule" id="PRU00169"/>
    </source>
</evidence>
<keyword evidence="3" id="KW-0805">Transcription regulation</keyword>
<dbReference type="SMART" id="SM00448">
    <property type="entry name" value="REC"/>
    <property type="match status" value="1"/>
</dbReference>
<keyword evidence="1 6" id="KW-0597">Phosphoprotein</keyword>
<dbReference type="Pfam" id="PF00072">
    <property type="entry name" value="Response_reg"/>
    <property type="match status" value="1"/>
</dbReference>
<dbReference type="RefSeq" id="WP_014372869.1">
    <property type="nucleotide sequence ID" value="NZ_AP018492.1"/>
</dbReference>
<dbReference type="GeneID" id="57042656"/>
<dbReference type="GO" id="GO:0000156">
    <property type="term" value="F:phosphorelay response regulator activity"/>
    <property type="evidence" value="ECO:0007669"/>
    <property type="project" value="TreeGrafter"/>
</dbReference>
<dbReference type="EMBL" id="AP018492">
    <property type="protein sequence ID" value="BBC60255.1"/>
    <property type="molecule type" value="Genomic_DNA"/>
</dbReference>
<dbReference type="SMART" id="SM00862">
    <property type="entry name" value="Trans_reg_C"/>
    <property type="match status" value="1"/>
</dbReference>
<keyword evidence="4 7" id="KW-0238">DNA-binding</keyword>
<dbReference type="InterPro" id="IPR036388">
    <property type="entry name" value="WH-like_DNA-bd_sf"/>
</dbReference>
<evidence type="ECO:0000259" key="9">
    <source>
        <dbReference type="PROSITE" id="PS51755"/>
    </source>
</evidence>
<reference evidence="10 11" key="1">
    <citation type="submission" date="2018-01" db="EMBL/GenBank/DDBJ databases">
        <title>Whole genome sequence of Melissococcus plutonius DAT561.</title>
        <authorList>
            <person name="Okumura K."/>
            <person name="Takamatsu D."/>
            <person name="Okura M."/>
        </authorList>
    </citation>
    <scope>NUCLEOTIDE SEQUENCE [LARGE SCALE GENOMIC DNA]</scope>
    <source>
        <strain evidence="10 11">DAT561</strain>
    </source>
</reference>
<dbReference type="CDD" id="cd00383">
    <property type="entry name" value="trans_reg_C"/>
    <property type="match status" value="1"/>
</dbReference>
<protein>
    <submittedName>
        <fullName evidence="10">Phosphate regulon transcriptional regulatory protein PhoB</fullName>
    </submittedName>
</protein>
<dbReference type="Gene3D" id="6.10.250.690">
    <property type="match status" value="1"/>
</dbReference>
<dbReference type="InterPro" id="IPR039420">
    <property type="entry name" value="WalR-like"/>
</dbReference>
<evidence type="ECO:0000259" key="8">
    <source>
        <dbReference type="PROSITE" id="PS50110"/>
    </source>
</evidence>
<dbReference type="SUPFAM" id="SSF52172">
    <property type="entry name" value="CheY-like"/>
    <property type="match status" value="1"/>
</dbReference>
<dbReference type="InterPro" id="IPR011006">
    <property type="entry name" value="CheY-like_superfamily"/>
</dbReference>
<dbReference type="PANTHER" id="PTHR48111">
    <property type="entry name" value="REGULATOR OF RPOS"/>
    <property type="match status" value="1"/>
</dbReference>
<dbReference type="PROSITE" id="PS51755">
    <property type="entry name" value="OMPR_PHOB"/>
    <property type="match status" value="1"/>
</dbReference>
<accession>A0A2Z5Y0A9</accession>
<organism evidence="10 11">
    <name type="scientific">Melissococcus plutonius</name>
    <dbReference type="NCBI Taxonomy" id="33970"/>
    <lineage>
        <taxon>Bacteria</taxon>
        <taxon>Bacillati</taxon>
        <taxon>Bacillota</taxon>
        <taxon>Bacilli</taxon>
        <taxon>Lactobacillales</taxon>
        <taxon>Enterococcaceae</taxon>
        <taxon>Melissococcus</taxon>
    </lineage>
</organism>
<evidence type="ECO:0000256" key="2">
    <source>
        <dbReference type="ARBA" id="ARBA00023012"/>
    </source>
</evidence>
<dbReference type="Proteomes" id="UP000269226">
    <property type="component" value="Chromosome"/>
</dbReference>
<dbReference type="GO" id="GO:0032993">
    <property type="term" value="C:protein-DNA complex"/>
    <property type="evidence" value="ECO:0007669"/>
    <property type="project" value="TreeGrafter"/>
</dbReference>
<evidence type="ECO:0000313" key="11">
    <source>
        <dbReference type="Proteomes" id="UP000269226"/>
    </source>
</evidence>
<dbReference type="GO" id="GO:0005829">
    <property type="term" value="C:cytosol"/>
    <property type="evidence" value="ECO:0007669"/>
    <property type="project" value="TreeGrafter"/>
</dbReference>
<evidence type="ECO:0000256" key="1">
    <source>
        <dbReference type="ARBA" id="ARBA00022553"/>
    </source>
</evidence>
<feature type="domain" description="Response regulatory" evidence="8">
    <location>
        <begin position="3"/>
        <end position="115"/>
    </location>
</feature>
<dbReference type="GO" id="GO:0000976">
    <property type="term" value="F:transcription cis-regulatory region binding"/>
    <property type="evidence" value="ECO:0007669"/>
    <property type="project" value="TreeGrafter"/>
</dbReference>
<gene>
    <name evidence="10" type="ORF">DAT561_0087</name>
</gene>
<evidence type="ECO:0000256" key="7">
    <source>
        <dbReference type="PROSITE-ProRule" id="PRU01091"/>
    </source>
</evidence>
<evidence type="ECO:0000313" key="10">
    <source>
        <dbReference type="EMBL" id="BBC60255.1"/>
    </source>
</evidence>
<keyword evidence="5" id="KW-0804">Transcription</keyword>